<keyword evidence="2" id="KW-1133">Transmembrane helix</keyword>
<feature type="compositionally biased region" description="Low complexity" evidence="1">
    <location>
        <begin position="211"/>
        <end position="231"/>
    </location>
</feature>
<gene>
    <name evidence="3" type="ORF">HHJ74_04780</name>
</gene>
<feature type="transmembrane region" description="Helical" evidence="2">
    <location>
        <begin position="42"/>
        <end position="62"/>
    </location>
</feature>
<evidence type="ECO:0000313" key="4">
    <source>
        <dbReference type="Proteomes" id="UP000582487"/>
    </source>
</evidence>
<dbReference type="EMBL" id="JABCUV010000004">
    <property type="protein sequence ID" value="NMW93012.1"/>
    <property type="molecule type" value="Genomic_DNA"/>
</dbReference>
<reference evidence="3 4" key="1">
    <citation type="submission" date="2020-04" db="EMBL/GenBank/DDBJ databases">
        <title>Antimicrobial susceptibility and clonality of vaginal-derived multi-drug resistant Mobiluncus isolates in China.</title>
        <authorList>
            <person name="Zhang X."/>
        </authorList>
    </citation>
    <scope>NUCLEOTIDE SEQUENCE [LARGE SCALE GENOMIC DNA]</scope>
    <source>
        <strain evidence="3 4">7</strain>
    </source>
</reference>
<accession>A0A848RJR4</accession>
<evidence type="ECO:0000256" key="1">
    <source>
        <dbReference type="SAM" id="MobiDB-lite"/>
    </source>
</evidence>
<keyword evidence="2" id="KW-0472">Membrane</keyword>
<sequence>MDFTFLVATLVGIALTVATYMTPKVKFIRDGLAKGDFGDRILLIMIPGLTLMCLGVTVFEALATYATGLSWWRVWGIPLSGLLALVGFGLALWALVPAPVPVWLRPRWMQEERLGAAVASLRRVEKAKQRRDRTVARRGFEYFNTQVIAGVSLAYPENWVLNLDPGAPGAVPGLRLRSRFAVDTPHDFRPRARFLVMSADLAPESPESPESPEAGVDVGADAGADAGSRGASSDERLGFDIEASLNGKTSLDLEAELESGADVGADAGSRGASSDERLGFDIEASLNGKTSLDLEAEPESGADVGSRPAAGTGTEARFRFGTPSGINEIMAVLRRLVVPAGWELVDVQAAPFAGVPGIMAITRLASGKGVQQRWAAVLPSKKPGVAGGSEPGTVWVAAFQVAAPDFGALREVGTKIVASVSVIPDSPDAI</sequence>
<organism evidence="3 4">
    <name type="scientific">Mobiluncus mulieris</name>
    <dbReference type="NCBI Taxonomy" id="2052"/>
    <lineage>
        <taxon>Bacteria</taxon>
        <taxon>Bacillati</taxon>
        <taxon>Actinomycetota</taxon>
        <taxon>Actinomycetes</taxon>
        <taxon>Actinomycetales</taxon>
        <taxon>Actinomycetaceae</taxon>
        <taxon>Mobiluncus</taxon>
    </lineage>
</organism>
<feature type="region of interest" description="Disordered" evidence="1">
    <location>
        <begin position="293"/>
        <end position="316"/>
    </location>
</feature>
<feature type="region of interest" description="Disordered" evidence="1">
    <location>
        <begin position="202"/>
        <end position="235"/>
    </location>
</feature>
<keyword evidence="2" id="KW-0812">Transmembrane</keyword>
<feature type="transmembrane region" description="Helical" evidence="2">
    <location>
        <begin position="74"/>
        <end position="96"/>
    </location>
</feature>
<dbReference type="RefSeq" id="WP_103758657.1">
    <property type="nucleotide sequence ID" value="NZ_JABCUT010000007.1"/>
</dbReference>
<comment type="caution">
    <text evidence="3">The sequence shown here is derived from an EMBL/GenBank/DDBJ whole genome shotgun (WGS) entry which is preliminary data.</text>
</comment>
<evidence type="ECO:0000256" key="2">
    <source>
        <dbReference type="SAM" id="Phobius"/>
    </source>
</evidence>
<dbReference type="AlphaFoldDB" id="A0A848RJR4"/>
<name>A0A848RJR4_9ACTO</name>
<proteinExistence type="predicted"/>
<dbReference type="Proteomes" id="UP000582487">
    <property type="component" value="Unassembled WGS sequence"/>
</dbReference>
<evidence type="ECO:0000313" key="3">
    <source>
        <dbReference type="EMBL" id="NMW93012.1"/>
    </source>
</evidence>
<protein>
    <submittedName>
        <fullName evidence="3">Uncharacterized protein</fullName>
    </submittedName>
</protein>